<accession>A0A9Q1CAB6</accession>
<dbReference type="InterPro" id="IPR011042">
    <property type="entry name" value="6-blade_b-propeller_TolB-like"/>
</dbReference>
<keyword evidence="8" id="KW-0812">Transmembrane</keyword>
<dbReference type="GO" id="GO:0042813">
    <property type="term" value="F:Wnt receptor activity"/>
    <property type="evidence" value="ECO:0007669"/>
    <property type="project" value="TreeGrafter"/>
</dbReference>
<keyword evidence="8" id="KW-0472">Membrane</keyword>
<dbReference type="OrthoDB" id="9990982at2759"/>
<evidence type="ECO:0000256" key="2">
    <source>
        <dbReference type="ARBA" id="ARBA00022729"/>
    </source>
</evidence>
<evidence type="ECO:0000256" key="8">
    <source>
        <dbReference type="SAM" id="Phobius"/>
    </source>
</evidence>
<feature type="domain" description="HYR" evidence="10">
    <location>
        <begin position="349"/>
        <end position="431"/>
    </location>
</feature>
<dbReference type="AlphaFoldDB" id="A0A9Q1CAB6"/>
<dbReference type="GO" id="GO:0017147">
    <property type="term" value="F:Wnt-protein binding"/>
    <property type="evidence" value="ECO:0007669"/>
    <property type="project" value="TreeGrafter"/>
</dbReference>
<dbReference type="GO" id="GO:0005886">
    <property type="term" value="C:plasma membrane"/>
    <property type="evidence" value="ECO:0007669"/>
    <property type="project" value="TreeGrafter"/>
</dbReference>
<keyword evidence="5" id="KW-0325">Glycoprotein</keyword>
<reference evidence="11" key="1">
    <citation type="submission" date="2021-10" db="EMBL/GenBank/DDBJ databases">
        <title>Tropical sea cucumber genome reveals ecological adaptation and Cuvierian tubules defense mechanism.</title>
        <authorList>
            <person name="Chen T."/>
        </authorList>
    </citation>
    <scope>NUCLEOTIDE SEQUENCE</scope>
    <source>
        <strain evidence="11">Nanhai2018</strain>
        <tissue evidence="11">Muscle</tissue>
    </source>
</reference>
<keyword evidence="2 9" id="KW-0732">Signal</keyword>
<dbReference type="EMBL" id="JAIZAY010000005">
    <property type="protein sequence ID" value="KAJ8041642.1"/>
    <property type="molecule type" value="Genomic_DNA"/>
</dbReference>
<dbReference type="SMART" id="SM00135">
    <property type="entry name" value="LY"/>
    <property type="match status" value="5"/>
</dbReference>
<dbReference type="InterPro" id="IPR003410">
    <property type="entry name" value="HYR_dom"/>
</dbReference>
<dbReference type="Gene3D" id="2.120.10.30">
    <property type="entry name" value="TolB, C-terminal domain"/>
    <property type="match status" value="1"/>
</dbReference>
<dbReference type="InterPro" id="IPR050778">
    <property type="entry name" value="Cueball_EGF_LRP_Nidogen"/>
</dbReference>
<gene>
    <name evidence="11" type="ORF">HOLleu_12518</name>
</gene>
<feature type="compositionally biased region" description="Basic residues" evidence="7">
    <location>
        <begin position="525"/>
        <end position="535"/>
    </location>
</feature>
<dbReference type="Pfam" id="PF00058">
    <property type="entry name" value="Ldl_recept_b"/>
    <property type="match status" value="2"/>
</dbReference>
<keyword evidence="8" id="KW-1133">Transmembrane helix</keyword>
<dbReference type="PANTHER" id="PTHR46513">
    <property type="entry name" value="VITELLOGENIN RECEPTOR-LIKE PROTEIN-RELATED-RELATED"/>
    <property type="match status" value="1"/>
</dbReference>
<evidence type="ECO:0000256" key="3">
    <source>
        <dbReference type="ARBA" id="ARBA00022737"/>
    </source>
</evidence>
<keyword evidence="3" id="KW-0677">Repeat</keyword>
<dbReference type="Proteomes" id="UP001152320">
    <property type="component" value="Chromosome 5"/>
</dbReference>
<dbReference type="PROSITE" id="PS51120">
    <property type="entry name" value="LDLRB"/>
    <property type="match status" value="2"/>
</dbReference>
<proteinExistence type="predicted"/>
<evidence type="ECO:0000313" key="12">
    <source>
        <dbReference type="Proteomes" id="UP001152320"/>
    </source>
</evidence>
<keyword evidence="11" id="KW-0449">Lipoprotein</keyword>
<feature type="transmembrane region" description="Helical" evidence="8">
    <location>
        <begin position="447"/>
        <end position="472"/>
    </location>
</feature>
<evidence type="ECO:0000256" key="5">
    <source>
        <dbReference type="ARBA" id="ARBA00023180"/>
    </source>
</evidence>
<dbReference type="PANTHER" id="PTHR46513:SF13">
    <property type="entry name" value="EGF-LIKE DOMAIN-CONTAINING PROTEIN"/>
    <property type="match status" value="1"/>
</dbReference>
<organism evidence="11 12">
    <name type="scientific">Holothuria leucospilota</name>
    <name type="common">Black long sea cucumber</name>
    <name type="synonym">Mertensiothuria leucospilota</name>
    <dbReference type="NCBI Taxonomy" id="206669"/>
    <lineage>
        <taxon>Eukaryota</taxon>
        <taxon>Metazoa</taxon>
        <taxon>Echinodermata</taxon>
        <taxon>Eleutherozoa</taxon>
        <taxon>Echinozoa</taxon>
        <taxon>Holothuroidea</taxon>
        <taxon>Aspidochirotacea</taxon>
        <taxon>Aspidochirotida</taxon>
        <taxon>Holothuriidae</taxon>
        <taxon>Holothuria</taxon>
    </lineage>
</organism>
<feature type="repeat" description="LDL-receptor class B" evidence="6">
    <location>
        <begin position="159"/>
        <end position="207"/>
    </location>
</feature>
<evidence type="ECO:0000313" key="11">
    <source>
        <dbReference type="EMBL" id="KAJ8041642.1"/>
    </source>
</evidence>
<feature type="chain" id="PRO_5040228965" evidence="9">
    <location>
        <begin position="25"/>
        <end position="577"/>
    </location>
</feature>
<sequence length="577" mass="64073">MNVLKNIIVLPAIFFFTIPHLIPAQDPFLAVTIAHLKVHDVAIFDFETGAARNMSLRELVDPVGVAFDPVESKVYFSDRNTRILGRANLNGSDQEVLLRFGNKTVLEHIALNHRSRLLFWADAGRGAIFVSNLQFTVFKKLIEGGLVKPRGLVADSEDSYLYWSEWFHQEVANNAKIERATMTGKNREVIVERDIVWPNGITLDKAAGRLFWCDAFLDRIESVNLDGSNRTVVIEKSPYLQHSYSIALYGEFIFWTDARQSGVVKAERSNGTVIDVTTLAGQPGINGLSVSSFDQGTNACSRDNGGCFSTQLCLPEPSGRNCFCLQSRDDDSSCFYQSEEPLHPITPPGERQVITIRDCPGDTTITLQAQMESVTVTWVEPVATGPDGSTLEADQSHTPGEYFRDGSTRVIYVFKFNGETAICSFDVIVKGTGTTPEENAELDIRTILIWVGIGVIFLLFVLVIVCVSVCIVCSPRDKTFRRDGNLVAMETVENAPIDGDINTLTSQVSLSVDLQFRKQNGQRANTKKNAKKKKGTSPDDLVGMANAGFHTYEELPPSRYTDYKTNFEDSGRFNTMR</sequence>
<keyword evidence="1" id="KW-0245">EGF-like domain</keyword>
<keyword evidence="12" id="KW-1185">Reference proteome</keyword>
<name>A0A9Q1CAB6_HOLLE</name>
<feature type="repeat" description="LDL-receptor class B" evidence="6">
    <location>
        <begin position="208"/>
        <end position="252"/>
    </location>
</feature>
<feature type="signal peptide" evidence="9">
    <location>
        <begin position="1"/>
        <end position="24"/>
    </location>
</feature>
<evidence type="ECO:0000256" key="1">
    <source>
        <dbReference type="ARBA" id="ARBA00022536"/>
    </source>
</evidence>
<dbReference type="PROSITE" id="PS50825">
    <property type="entry name" value="HYR"/>
    <property type="match status" value="1"/>
</dbReference>
<keyword evidence="11" id="KW-0675">Receptor</keyword>
<evidence type="ECO:0000256" key="9">
    <source>
        <dbReference type="SAM" id="SignalP"/>
    </source>
</evidence>
<evidence type="ECO:0000256" key="6">
    <source>
        <dbReference type="PROSITE-ProRule" id="PRU00461"/>
    </source>
</evidence>
<keyword evidence="4" id="KW-1015">Disulfide bond</keyword>
<dbReference type="GO" id="GO:0060070">
    <property type="term" value="P:canonical Wnt signaling pathway"/>
    <property type="evidence" value="ECO:0007669"/>
    <property type="project" value="TreeGrafter"/>
</dbReference>
<dbReference type="SUPFAM" id="SSF63825">
    <property type="entry name" value="YWTD domain"/>
    <property type="match status" value="1"/>
</dbReference>
<evidence type="ECO:0000256" key="4">
    <source>
        <dbReference type="ARBA" id="ARBA00023157"/>
    </source>
</evidence>
<dbReference type="FunFam" id="2.120.10.30:FF:000241">
    <property type="entry name" value="Low-density lipoprotein receptor-related protein 6"/>
    <property type="match status" value="1"/>
</dbReference>
<dbReference type="Pfam" id="PF02494">
    <property type="entry name" value="HYR"/>
    <property type="match status" value="1"/>
</dbReference>
<feature type="region of interest" description="Disordered" evidence="7">
    <location>
        <begin position="521"/>
        <end position="541"/>
    </location>
</feature>
<comment type="caution">
    <text evidence="11">The sequence shown here is derived from an EMBL/GenBank/DDBJ whole genome shotgun (WGS) entry which is preliminary data.</text>
</comment>
<dbReference type="InterPro" id="IPR000033">
    <property type="entry name" value="LDLR_classB_rpt"/>
</dbReference>
<protein>
    <submittedName>
        <fullName evidence="11">Low-density lipoprotein receptor-related protein 4</fullName>
    </submittedName>
</protein>
<evidence type="ECO:0000256" key="7">
    <source>
        <dbReference type="SAM" id="MobiDB-lite"/>
    </source>
</evidence>
<evidence type="ECO:0000259" key="10">
    <source>
        <dbReference type="PROSITE" id="PS50825"/>
    </source>
</evidence>